<dbReference type="SUPFAM" id="SSF69593">
    <property type="entry name" value="Glycerol-3-phosphate (1)-acyltransferase"/>
    <property type="match status" value="1"/>
</dbReference>
<gene>
    <name evidence="9" type="ORF">EDD77_11156</name>
</gene>
<evidence type="ECO:0000259" key="8">
    <source>
        <dbReference type="SMART" id="SM00563"/>
    </source>
</evidence>
<dbReference type="SMART" id="SM00563">
    <property type="entry name" value="PlsC"/>
    <property type="match status" value="1"/>
</dbReference>
<comment type="catalytic activity">
    <reaction evidence="7">
        <text>a 1-acyl-sn-glycero-3-phosphate + an acyl-CoA = a 1,2-diacyl-sn-glycero-3-phosphate + CoA</text>
        <dbReference type="Rhea" id="RHEA:19709"/>
        <dbReference type="ChEBI" id="CHEBI:57287"/>
        <dbReference type="ChEBI" id="CHEBI:57970"/>
        <dbReference type="ChEBI" id="CHEBI:58342"/>
        <dbReference type="ChEBI" id="CHEBI:58608"/>
        <dbReference type="EC" id="2.3.1.51"/>
    </reaction>
</comment>
<dbReference type="CDD" id="cd07989">
    <property type="entry name" value="LPLAT_AGPAT-like"/>
    <property type="match status" value="1"/>
</dbReference>
<dbReference type="AlphaFoldDB" id="A0A4R1QVB5"/>
<sequence length="244" mass="27310">MRTIVWFIYFWLYLLFKLPLLRRGLKALDAGDWATADALAARWVPDWAGKLLRLAGVTVTVTGRENIPEGRPCVFVGNHRSYYDIPLVLTQLDAPHALVSKKEVGKIPLVRGWMRLLHCVFLDREDPRKAMEALNEAIANVKKGYSVTIFPEGTRNKGEEGSLLEFKGGAFRIATKTKAPLVPIAILHSRDIMENNGGWMKPAHVTIHILPPIETGDLSREELKELPQRTAALIGAALKEEKEA</sequence>
<evidence type="ECO:0000256" key="7">
    <source>
        <dbReference type="RuleBase" id="RU361267"/>
    </source>
</evidence>
<evidence type="ECO:0000256" key="3">
    <source>
        <dbReference type="ARBA" id="ARBA00022516"/>
    </source>
</evidence>
<proteinExistence type="inferred from homology"/>
<accession>A0A4R1QVB5</accession>
<keyword evidence="5 7" id="KW-0443">Lipid metabolism</keyword>
<comment type="domain">
    <text evidence="7">The HXXXXD motif is essential for acyltransferase activity and may constitute the binding site for the phosphate moiety of the glycerol-3-phosphate.</text>
</comment>
<dbReference type="EC" id="2.3.1.51" evidence="7"/>
<keyword evidence="4 7" id="KW-0808">Transferase</keyword>
<keyword evidence="7" id="KW-0594">Phospholipid biosynthesis</keyword>
<dbReference type="PANTHER" id="PTHR10434:SF64">
    <property type="entry name" value="1-ACYL-SN-GLYCEROL-3-PHOSPHATE ACYLTRANSFERASE-RELATED"/>
    <property type="match status" value="1"/>
</dbReference>
<name>A0A4R1QVB5_9FIRM</name>
<dbReference type="PANTHER" id="PTHR10434">
    <property type="entry name" value="1-ACYL-SN-GLYCEROL-3-PHOSPHATE ACYLTRANSFERASE"/>
    <property type="match status" value="1"/>
</dbReference>
<dbReference type="GeneID" id="97380058"/>
<dbReference type="RefSeq" id="WP_242868312.1">
    <property type="nucleotide sequence ID" value="NZ_CABKVM010000014.1"/>
</dbReference>
<evidence type="ECO:0000256" key="4">
    <source>
        <dbReference type="ARBA" id="ARBA00022679"/>
    </source>
</evidence>
<dbReference type="GO" id="GO:0003841">
    <property type="term" value="F:1-acylglycerol-3-phosphate O-acyltransferase activity"/>
    <property type="evidence" value="ECO:0007669"/>
    <property type="project" value="UniProtKB-UniRule"/>
</dbReference>
<dbReference type="Pfam" id="PF01553">
    <property type="entry name" value="Acyltransferase"/>
    <property type="match status" value="1"/>
</dbReference>
<dbReference type="EMBL" id="SLUM01000011">
    <property type="protein sequence ID" value="TCL57061.1"/>
    <property type="molecule type" value="Genomic_DNA"/>
</dbReference>
<feature type="domain" description="Phospholipid/glycerol acyltransferase" evidence="8">
    <location>
        <begin position="73"/>
        <end position="189"/>
    </location>
</feature>
<evidence type="ECO:0000256" key="5">
    <source>
        <dbReference type="ARBA" id="ARBA00023098"/>
    </source>
</evidence>
<keyword evidence="6 7" id="KW-0012">Acyltransferase</keyword>
<protein>
    <recommendedName>
        <fullName evidence="7">1-acyl-sn-glycerol-3-phosphate acyltransferase</fullName>
        <ecNumber evidence="7">2.3.1.51</ecNumber>
    </recommendedName>
</protein>
<organism evidence="9 10">
    <name type="scientific">Allofournierella massiliensis</name>
    <dbReference type="NCBI Taxonomy" id="1650663"/>
    <lineage>
        <taxon>Bacteria</taxon>
        <taxon>Bacillati</taxon>
        <taxon>Bacillota</taxon>
        <taxon>Clostridia</taxon>
        <taxon>Eubacteriales</taxon>
        <taxon>Oscillospiraceae</taxon>
        <taxon>Allofournierella</taxon>
    </lineage>
</organism>
<dbReference type="InterPro" id="IPR002123">
    <property type="entry name" value="Plipid/glycerol_acylTrfase"/>
</dbReference>
<dbReference type="NCBIfam" id="TIGR00530">
    <property type="entry name" value="AGP_acyltrn"/>
    <property type="match status" value="1"/>
</dbReference>
<evidence type="ECO:0000313" key="10">
    <source>
        <dbReference type="Proteomes" id="UP000295184"/>
    </source>
</evidence>
<comment type="pathway">
    <text evidence="1">Lipid metabolism.</text>
</comment>
<dbReference type="STRING" id="1650663.GCA_001486665_00858"/>
<evidence type="ECO:0000256" key="1">
    <source>
        <dbReference type="ARBA" id="ARBA00005189"/>
    </source>
</evidence>
<dbReference type="GO" id="GO:0016020">
    <property type="term" value="C:membrane"/>
    <property type="evidence" value="ECO:0007669"/>
    <property type="project" value="InterPro"/>
</dbReference>
<keyword evidence="7" id="KW-1208">Phospholipid metabolism</keyword>
<dbReference type="GO" id="GO:0006654">
    <property type="term" value="P:phosphatidic acid biosynthetic process"/>
    <property type="evidence" value="ECO:0007669"/>
    <property type="project" value="TreeGrafter"/>
</dbReference>
<dbReference type="InterPro" id="IPR004552">
    <property type="entry name" value="AGP_acyltrans"/>
</dbReference>
<reference evidence="9 10" key="1">
    <citation type="submission" date="2019-03" db="EMBL/GenBank/DDBJ databases">
        <title>Genomic Encyclopedia of Type Strains, Phase IV (KMG-IV): sequencing the most valuable type-strain genomes for metagenomic binning, comparative biology and taxonomic classification.</title>
        <authorList>
            <person name="Goeker M."/>
        </authorList>
    </citation>
    <scope>NUCLEOTIDE SEQUENCE [LARGE SCALE GENOMIC DNA]</scope>
    <source>
        <strain evidence="9 10">DSM 100451</strain>
    </source>
</reference>
<comment type="similarity">
    <text evidence="2 7">Belongs to the 1-acyl-sn-glycerol-3-phosphate acyltransferase family.</text>
</comment>
<dbReference type="Proteomes" id="UP000295184">
    <property type="component" value="Unassembled WGS sequence"/>
</dbReference>
<evidence type="ECO:0000256" key="2">
    <source>
        <dbReference type="ARBA" id="ARBA00008655"/>
    </source>
</evidence>
<keyword evidence="3 7" id="KW-0444">Lipid biosynthesis</keyword>
<comment type="caution">
    <text evidence="9">The sequence shown here is derived from an EMBL/GenBank/DDBJ whole genome shotgun (WGS) entry which is preliminary data.</text>
</comment>
<evidence type="ECO:0000256" key="6">
    <source>
        <dbReference type="ARBA" id="ARBA00023315"/>
    </source>
</evidence>
<evidence type="ECO:0000313" key="9">
    <source>
        <dbReference type="EMBL" id="TCL57061.1"/>
    </source>
</evidence>